<dbReference type="RefSeq" id="XP_045288223.1">
    <property type="nucleotide sequence ID" value="XM_045431670.1"/>
</dbReference>
<evidence type="ECO:0000256" key="7">
    <source>
        <dbReference type="SAM" id="Phobius"/>
    </source>
</evidence>
<evidence type="ECO:0008006" key="10">
    <source>
        <dbReference type="Google" id="ProtNLM"/>
    </source>
</evidence>
<sequence length="496" mass="54490">MDPGNQQSPEQQSAERQLADRSPANSRPSNASGTTQPQTQPGLEPLAEGTAPKKRKHHGHRRRRHRRQSFAPPPDTPRPDSDTGRAGVSPGRGDGSQSTSTTAIQHRASVYRLGQLGRNNPSETSLDSDALLDHRHQPMMRPRRESRLAQSYRPEPQQLSARPPVRAQTPTAASQVMDEEESEEEDDRTPLIKPSSIHNSSFVRYGTSAGTEEHSVAPSPEGRKSVASSFRSTVPYSIGTARSLRRGYDVNNPPSVPGSPHTGPETGFDDPMIGGHDFDHTSPEHTSAVSVPCHVIDVDGEGHGSMSNSSATSQKFVSPELQRRRTVTLPVEEDVCFPGALSDLGEEDYPPRPPLEDTFGADVIKGFAKRCNEQWEVAPKSEIGLYLGDIQDHIVTMTSNLNHYETLLSRAHSNYLAQINIRMNERQEKTADVLGKLTVLGTIVLPMNIICGMWGMNVKVPGQDIDNLYWFWSITAGLVVFAVACFYIAKRVYGIV</sequence>
<comment type="subcellular location">
    <subcellularLocation>
        <location evidence="1">Membrane</location>
        <topology evidence="1">Multi-pass membrane protein</topology>
    </subcellularLocation>
</comment>
<dbReference type="SUPFAM" id="SSF143865">
    <property type="entry name" value="CorA soluble domain-like"/>
    <property type="match status" value="1"/>
</dbReference>
<dbReference type="InterPro" id="IPR044089">
    <property type="entry name" value="Alr1-like"/>
</dbReference>
<evidence type="ECO:0000256" key="1">
    <source>
        <dbReference type="ARBA" id="ARBA00004141"/>
    </source>
</evidence>
<dbReference type="PANTHER" id="PTHR21535:SF51">
    <property type="entry name" value="MANGANESE RESISTANCE PROTEIN MNR2"/>
    <property type="match status" value="1"/>
</dbReference>
<comment type="similarity">
    <text evidence="2">Belongs to the CorA metal ion transporter (MIT) (TC 1.A.35) family.</text>
</comment>
<dbReference type="GO" id="GO:0000329">
    <property type="term" value="C:fungal-type vacuole membrane"/>
    <property type="evidence" value="ECO:0007669"/>
    <property type="project" value="TreeGrafter"/>
</dbReference>
<feature type="compositionally biased region" description="Basic and acidic residues" evidence="6">
    <location>
        <begin position="131"/>
        <end position="147"/>
    </location>
</feature>
<reference evidence="8" key="1">
    <citation type="submission" date="2009-02" db="EMBL/GenBank/DDBJ databases">
        <title>The Genome Sequence of Ajellomyces capsulatus strain G186AR.</title>
        <authorList>
            <consortium name="The Broad Institute Genome Sequencing Platform"/>
            <person name="Champion M."/>
            <person name="Cuomo C."/>
            <person name="Ma L.-J."/>
            <person name="Henn M.R."/>
            <person name="Sil A."/>
            <person name="Goldman B."/>
            <person name="Young S.K."/>
            <person name="Kodira C.D."/>
            <person name="Zeng Q."/>
            <person name="Koehrsen M."/>
            <person name="Alvarado L."/>
            <person name="Berlin A."/>
            <person name="Borenstein D."/>
            <person name="Chen Z."/>
            <person name="Engels R."/>
            <person name="Freedman E."/>
            <person name="Gellesch M."/>
            <person name="Goldberg J."/>
            <person name="Griggs A."/>
            <person name="Gujja S."/>
            <person name="Heiman D."/>
            <person name="Hepburn T."/>
            <person name="Howarth C."/>
            <person name="Jen D."/>
            <person name="Larson L."/>
            <person name="Lewis B."/>
            <person name="Mehta T."/>
            <person name="Park D."/>
            <person name="Pearson M."/>
            <person name="Roberts A."/>
            <person name="Saif S."/>
            <person name="Shea T."/>
            <person name="Shenoy N."/>
            <person name="Sisk P."/>
            <person name="Stolte C."/>
            <person name="Sykes S."/>
            <person name="Walk T."/>
            <person name="White J."/>
            <person name="Yandava C."/>
            <person name="Klein B."/>
            <person name="McEwen J.G."/>
            <person name="Puccia R."/>
            <person name="Goldman G.H."/>
            <person name="Felipe M.S."/>
            <person name="Nino-Vega G."/>
            <person name="San-Blas G."/>
            <person name="Taylor J."/>
            <person name="Mendoza L."/>
            <person name="Galagan J."/>
            <person name="Nusbaum C."/>
            <person name="Birren B."/>
        </authorList>
    </citation>
    <scope>NUCLEOTIDE SEQUENCE</scope>
    <source>
        <strain evidence="8">G186AR</strain>
    </source>
</reference>
<feature type="compositionally biased region" description="Polar residues" evidence="6">
    <location>
        <begin position="23"/>
        <end position="41"/>
    </location>
</feature>
<keyword evidence="5 7" id="KW-0472">Membrane</keyword>
<keyword evidence="9" id="KW-1185">Reference proteome</keyword>
<evidence type="ECO:0000256" key="5">
    <source>
        <dbReference type="ARBA" id="ARBA00023136"/>
    </source>
</evidence>
<feature type="region of interest" description="Disordered" evidence="6">
    <location>
        <begin position="208"/>
        <end position="228"/>
    </location>
</feature>
<accession>C0NM91</accession>
<feature type="compositionally biased region" description="Polar residues" evidence="6">
    <location>
        <begin position="117"/>
        <end position="127"/>
    </location>
</feature>
<dbReference type="GO" id="GO:0010961">
    <property type="term" value="P:intracellular magnesium ion homeostasis"/>
    <property type="evidence" value="ECO:0007669"/>
    <property type="project" value="TreeGrafter"/>
</dbReference>
<feature type="transmembrane region" description="Helical" evidence="7">
    <location>
        <begin position="468"/>
        <end position="489"/>
    </location>
</feature>
<dbReference type="SUPFAM" id="SSF144083">
    <property type="entry name" value="Magnesium transport protein CorA, transmembrane region"/>
    <property type="match status" value="1"/>
</dbReference>
<dbReference type="EMBL" id="GG663367">
    <property type="protein sequence ID" value="EEH07742.1"/>
    <property type="molecule type" value="Genomic_DNA"/>
</dbReference>
<protein>
    <recommendedName>
        <fullName evidence="10">CorA family metal ion transporter</fullName>
    </recommendedName>
</protein>
<name>C0NM91_AJECG</name>
<feature type="compositionally biased region" description="Basic residues" evidence="6">
    <location>
        <begin position="52"/>
        <end position="68"/>
    </location>
</feature>
<dbReference type="GO" id="GO:0015095">
    <property type="term" value="F:magnesium ion transmembrane transporter activity"/>
    <property type="evidence" value="ECO:0007669"/>
    <property type="project" value="InterPro"/>
</dbReference>
<gene>
    <name evidence="8" type="ORF">HCBG_04621</name>
</gene>
<dbReference type="VEuPathDB" id="FungiDB:I7I50_11106"/>
<dbReference type="PANTHER" id="PTHR21535">
    <property type="entry name" value="MAGNESIUM AND COBALT TRANSPORT PROTEIN/MITOCHONDRIAL IMPORT INNER MEMBRANE TRANSLOCASE SUBUNIT TIM8"/>
    <property type="match status" value="1"/>
</dbReference>
<evidence type="ECO:0000256" key="6">
    <source>
        <dbReference type="SAM" id="MobiDB-lite"/>
    </source>
</evidence>
<dbReference type="FunFam" id="1.20.58.340:FF:000008">
    <property type="entry name" value="CorA family metal ion transporter"/>
    <property type="match status" value="1"/>
</dbReference>
<dbReference type="HOGENOM" id="CLU_549758_0_0_1"/>
<dbReference type="InterPro" id="IPR045863">
    <property type="entry name" value="CorA_TM1_TM2"/>
</dbReference>
<dbReference type="Gene3D" id="1.20.58.340">
    <property type="entry name" value="Magnesium transport protein CorA, transmembrane region"/>
    <property type="match status" value="2"/>
</dbReference>
<evidence type="ECO:0000256" key="4">
    <source>
        <dbReference type="ARBA" id="ARBA00022989"/>
    </source>
</evidence>
<feature type="region of interest" description="Disordered" evidence="6">
    <location>
        <begin position="1"/>
        <end position="196"/>
    </location>
</feature>
<feature type="transmembrane region" description="Helical" evidence="7">
    <location>
        <begin position="433"/>
        <end position="456"/>
    </location>
</feature>
<evidence type="ECO:0000256" key="2">
    <source>
        <dbReference type="ARBA" id="ARBA00009765"/>
    </source>
</evidence>
<evidence type="ECO:0000256" key="3">
    <source>
        <dbReference type="ARBA" id="ARBA00022692"/>
    </source>
</evidence>
<evidence type="ECO:0000313" key="8">
    <source>
        <dbReference type="EMBL" id="EEH07742.1"/>
    </source>
</evidence>
<proteinExistence type="inferred from homology"/>
<dbReference type="STRING" id="447093.C0NM91"/>
<dbReference type="InterPro" id="IPR002523">
    <property type="entry name" value="MgTranspt_CorA/ZnTranspt_ZntB"/>
</dbReference>
<dbReference type="CDD" id="cd12829">
    <property type="entry name" value="Alr1p-like"/>
    <property type="match status" value="1"/>
</dbReference>
<dbReference type="InterPro" id="IPR045861">
    <property type="entry name" value="CorA_cytoplasmic_dom"/>
</dbReference>
<feature type="compositionally biased region" description="Polar residues" evidence="6">
    <location>
        <begin position="1"/>
        <end position="15"/>
    </location>
</feature>
<dbReference type="Pfam" id="PF01544">
    <property type="entry name" value="CorA"/>
    <property type="match status" value="1"/>
</dbReference>
<organism evidence="8 9">
    <name type="scientific">Ajellomyces capsulatus (strain G186AR / H82 / ATCC MYA-2454 / RMSCC 2432)</name>
    <name type="common">Darling's disease fungus</name>
    <name type="synonym">Histoplasma capsulatum</name>
    <dbReference type="NCBI Taxonomy" id="447093"/>
    <lineage>
        <taxon>Eukaryota</taxon>
        <taxon>Fungi</taxon>
        <taxon>Dikarya</taxon>
        <taxon>Ascomycota</taxon>
        <taxon>Pezizomycotina</taxon>
        <taxon>Eurotiomycetes</taxon>
        <taxon>Eurotiomycetidae</taxon>
        <taxon>Onygenales</taxon>
        <taxon>Ajellomycetaceae</taxon>
        <taxon>Histoplasma</taxon>
    </lineage>
</organism>
<feature type="compositionally biased region" description="Polar residues" evidence="6">
    <location>
        <begin position="95"/>
        <end position="104"/>
    </location>
</feature>
<evidence type="ECO:0000313" key="9">
    <source>
        <dbReference type="Proteomes" id="UP000001631"/>
    </source>
</evidence>
<dbReference type="GeneID" id="69037637"/>
<dbReference type="Proteomes" id="UP000001631">
    <property type="component" value="Unassembled WGS sequence"/>
</dbReference>
<keyword evidence="4 7" id="KW-1133">Transmembrane helix</keyword>
<keyword evidence="3 7" id="KW-0812">Transmembrane</keyword>
<dbReference type="AlphaFoldDB" id="C0NM91"/>
<feature type="compositionally biased region" description="Acidic residues" evidence="6">
    <location>
        <begin position="177"/>
        <end position="187"/>
    </location>
</feature>
<dbReference type="InParanoid" id="C0NM91"/>